<evidence type="ECO:0000256" key="5">
    <source>
        <dbReference type="SAM" id="MobiDB-lite"/>
    </source>
</evidence>
<gene>
    <name evidence="7" type="ORF">C8D95_103114</name>
</gene>
<proteinExistence type="inferred from homology"/>
<accession>A0A316G8F3</accession>
<comment type="caution">
    <text evidence="7">The sequence shown here is derived from an EMBL/GenBank/DDBJ whole genome shotgun (WGS) entry which is preliminary data.</text>
</comment>
<dbReference type="Gene3D" id="1.10.150.130">
    <property type="match status" value="1"/>
</dbReference>
<dbReference type="InterPro" id="IPR050808">
    <property type="entry name" value="Phage_Integrase"/>
</dbReference>
<comment type="similarity">
    <text evidence="1">Belongs to the 'phage' integrase family.</text>
</comment>
<sequence>MAVDATQHGRDPCAEKREARAEAAERADRDLFDTLLSDFKRRHVAKLKSARTVSRELDRFALKAWHGRNIHAITRRDVVDLLDEIAESGRGVTANRIRQYLARFFSWLLEREVIASSTMTGVRPPAPEVSRDRVLTDEEIRWLWRACEEVAHPWGHP</sequence>
<dbReference type="InterPro" id="IPR044068">
    <property type="entry name" value="CB"/>
</dbReference>
<evidence type="ECO:0000313" key="7">
    <source>
        <dbReference type="EMBL" id="PWK56882.1"/>
    </source>
</evidence>
<dbReference type="AlphaFoldDB" id="A0A316G8F3"/>
<evidence type="ECO:0000259" key="6">
    <source>
        <dbReference type="PROSITE" id="PS51900"/>
    </source>
</evidence>
<dbReference type="SUPFAM" id="SSF56349">
    <property type="entry name" value="DNA breaking-rejoining enzymes"/>
    <property type="match status" value="1"/>
</dbReference>
<dbReference type="PANTHER" id="PTHR30629">
    <property type="entry name" value="PROPHAGE INTEGRASE"/>
    <property type="match status" value="1"/>
</dbReference>
<protein>
    <recommendedName>
        <fullName evidence="6">Core-binding (CB) domain-containing protein</fullName>
    </recommendedName>
</protein>
<dbReference type="Proteomes" id="UP000245390">
    <property type="component" value="Unassembled WGS sequence"/>
</dbReference>
<dbReference type="GO" id="GO:0003677">
    <property type="term" value="F:DNA binding"/>
    <property type="evidence" value="ECO:0007669"/>
    <property type="project" value="UniProtKB-UniRule"/>
</dbReference>
<dbReference type="RefSeq" id="WP_241239854.1">
    <property type="nucleotide sequence ID" value="NZ_CP034588.1"/>
</dbReference>
<keyword evidence="2" id="KW-0229">DNA integration</keyword>
<dbReference type="PANTHER" id="PTHR30629:SF2">
    <property type="entry name" value="PROPHAGE INTEGRASE INTS-RELATED"/>
    <property type="match status" value="1"/>
</dbReference>
<dbReference type="InterPro" id="IPR010998">
    <property type="entry name" value="Integrase_recombinase_N"/>
</dbReference>
<dbReference type="GO" id="GO:0015074">
    <property type="term" value="P:DNA integration"/>
    <property type="evidence" value="ECO:0007669"/>
    <property type="project" value="UniProtKB-KW"/>
</dbReference>
<evidence type="ECO:0000256" key="3">
    <source>
        <dbReference type="ARBA" id="ARBA00023125"/>
    </source>
</evidence>
<name>A0A316G8F3_9RHOB</name>
<organism evidence="7 8">
    <name type="scientific">Silicimonas algicola</name>
    <dbReference type="NCBI Taxonomy" id="1826607"/>
    <lineage>
        <taxon>Bacteria</taxon>
        <taxon>Pseudomonadati</taxon>
        <taxon>Pseudomonadota</taxon>
        <taxon>Alphaproteobacteria</taxon>
        <taxon>Rhodobacterales</taxon>
        <taxon>Paracoccaceae</taxon>
    </lineage>
</organism>
<evidence type="ECO:0000256" key="1">
    <source>
        <dbReference type="ARBA" id="ARBA00008857"/>
    </source>
</evidence>
<feature type="compositionally biased region" description="Basic and acidic residues" evidence="5">
    <location>
        <begin position="7"/>
        <end position="20"/>
    </location>
</feature>
<keyword evidence="8" id="KW-1185">Reference proteome</keyword>
<keyword evidence="3 4" id="KW-0238">DNA-binding</keyword>
<evidence type="ECO:0000256" key="2">
    <source>
        <dbReference type="ARBA" id="ARBA00022908"/>
    </source>
</evidence>
<dbReference type="InterPro" id="IPR053876">
    <property type="entry name" value="Phage_int_M"/>
</dbReference>
<feature type="region of interest" description="Disordered" evidence="5">
    <location>
        <begin position="1"/>
        <end position="20"/>
    </location>
</feature>
<evidence type="ECO:0000313" key="8">
    <source>
        <dbReference type="Proteomes" id="UP000245390"/>
    </source>
</evidence>
<dbReference type="Pfam" id="PF22022">
    <property type="entry name" value="Phage_int_M"/>
    <property type="match status" value="1"/>
</dbReference>
<reference evidence="7 8" key="1">
    <citation type="submission" date="2018-05" db="EMBL/GenBank/DDBJ databases">
        <title>Genomic Encyclopedia of Type Strains, Phase IV (KMG-IV): sequencing the most valuable type-strain genomes for metagenomic binning, comparative biology and taxonomic classification.</title>
        <authorList>
            <person name="Goeker M."/>
        </authorList>
    </citation>
    <scope>NUCLEOTIDE SEQUENCE [LARGE SCALE GENOMIC DNA]</scope>
    <source>
        <strain evidence="7 8">DSM 103371</strain>
    </source>
</reference>
<dbReference type="EMBL" id="QGGV01000003">
    <property type="protein sequence ID" value="PWK56882.1"/>
    <property type="molecule type" value="Genomic_DNA"/>
</dbReference>
<dbReference type="InterPro" id="IPR011010">
    <property type="entry name" value="DNA_brk_join_enz"/>
</dbReference>
<evidence type="ECO:0000256" key="4">
    <source>
        <dbReference type="PROSITE-ProRule" id="PRU01248"/>
    </source>
</evidence>
<feature type="domain" description="Core-binding (CB)" evidence="6">
    <location>
        <begin position="30"/>
        <end position="109"/>
    </location>
</feature>
<dbReference type="PROSITE" id="PS51900">
    <property type="entry name" value="CB"/>
    <property type="match status" value="1"/>
</dbReference>